<dbReference type="KEGG" id="tasa:A1Q1_03626"/>
<dbReference type="Proteomes" id="UP000002748">
    <property type="component" value="Unassembled WGS sequence"/>
</dbReference>
<dbReference type="HOGENOM" id="CLU_458695_0_0_1"/>
<dbReference type="GeneID" id="25987139"/>
<gene>
    <name evidence="3" type="ORF">A1Q1_03626</name>
</gene>
<organism evidence="3 4">
    <name type="scientific">Trichosporon asahii var. asahii (strain ATCC 90039 / CBS 2479 / JCM 2466 / KCTC 7840 / NBRC 103889/ NCYC 2677 / UAMH 7654)</name>
    <name type="common">Yeast</name>
    <dbReference type="NCBI Taxonomy" id="1186058"/>
    <lineage>
        <taxon>Eukaryota</taxon>
        <taxon>Fungi</taxon>
        <taxon>Dikarya</taxon>
        <taxon>Basidiomycota</taxon>
        <taxon>Agaricomycotina</taxon>
        <taxon>Tremellomycetes</taxon>
        <taxon>Trichosporonales</taxon>
        <taxon>Trichosporonaceae</taxon>
        <taxon>Trichosporon</taxon>
    </lineage>
</organism>
<evidence type="ECO:0000256" key="1">
    <source>
        <dbReference type="SAM" id="Coils"/>
    </source>
</evidence>
<protein>
    <submittedName>
        <fullName evidence="3">Uncharacterized protein</fullName>
    </submittedName>
</protein>
<dbReference type="RefSeq" id="XP_014178899.1">
    <property type="nucleotide sequence ID" value="XM_014323424.1"/>
</dbReference>
<dbReference type="OrthoDB" id="10629655at2759"/>
<dbReference type="AlphaFoldDB" id="J6ESL2"/>
<name>J6ESL2_TRIAS</name>
<feature type="compositionally biased region" description="Pro residues" evidence="2">
    <location>
        <begin position="219"/>
        <end position="229"/>
    </location>
</feature>
<dbReference type="EMBL" id="ALBS01000239">
    <property type="protein sequence ID" value="EJT47514.1"/>
    <property type="molecule type" value="Genomic_DNA"/>
</dbReference>
<accession>J6ESL2</accession>
<dbReference type="VEuPathDB" id="FungiDB:A1Q1_03626"/>
<comment type="caution">
    <text evidence="3">The sequence shown here is derived from an EMBL/GenBank/DDBJ whole genome shotgun (WGS) entry which is preliminary data.</text>
</comment>
<evidence type="ECO:0000313" key="4">
    <source>
        <dbReference type="Proteomes" id="UP000002748"/>
    </source>
</evidence>
<feature type="region of interest" description="Disordered" evidence="2">
    <location>
        <begin position="485"/>
        <end position="524"/>
    </location>
</feature>
<feature type="coiled-coil region" evidence="1">
    <location>
        <begin position="101"/>
        <end position="135"/>
    </location>
</feature>
<proteinExistence type="predicted"/>
<keyword evidence="1" id="KW-0175">Coiled coil</keyword>
<reference evidence="3 4" key="1">
    <citation type="journal article" date="2012" name="Eukaryot. Cell">
        <title>Draft genome sequence of CBS 2479, the standard type strain of Trichosporon asahii.</title>
        <authorList>
            <person name="Yang R.Y."/>
            <person name="Li H.T."/>
            <person name="Zhu H."/>
            <person name="Zhou G.P."/>
            <person name="Wang M."/>
            <person name="Wang L."/>
        </authorList>
    </citation>
    <scope>NUCLEOTIDE SEQUENCE [LARGE SCALE GENOMIC DNA]</scope>
    <source>
        <strain evidence="4">ATCC 90039 / CBS 2479 / JCM 2466 / KCTC 7840 / NCYC 2677 / UAMH 7654</strain>
    </source>
</reference>
<evidence type="ECO:0000313" key="3">
    <source>
        <dbReference type="EMBL" id="EJT47514.1"/>
    </source>
</evidence>
<feature type="compositionally biased region" description="Basic and acidic residues" evidence="2">
    <location>
        <begin position="506"/>
        <end position="523"/>
    </location>
</feature>
<feature type="region of interest" description="Disordered" evidence="2">
    <location>
        <begin position="214"/>
        <end position="233"/>
    </location>
</feature>
<evidence type="ECO:0000256" key="2">
    <source>
        <dbReference type="SAM" id="MobiDB-lite"/>
    </source>
</evidence>
<sequence length="595" mass="65748">MGYLKRHIEKKKEQQRKQDEERVPLERGLLYICDGWEADVFRSKKQWQDRVHRREQLAMELTQWMENEVVRDQGMISSWDLYADGLTTEIGENVQQEDPELADALKSNEDEEEMIQRLTRQALEFTQKMTTAQRDGGDIQGILQYEEKKAEKKVHDNLTAPGASACATCCLSTNILEVELQDQWLHAIAGRDTDAKTGAACMGCALAPSMRRHYKGRAQPPPSPPPPLWPRSLRARSSLPFRSSPSSQKAASPGTFQLSVSSLHRCSPLCSAIELNLSALDTIATIELSVALSAARTMTIPSSSLYHQRFDPRLNPADRSLLRRLFIIPPSAAQSTLQRAGVPKSLAWKALRRMRTQHGAHAYAAAVAEYAQHASGIAWITRSAAVTEYQALCALRAFSDPAEARDHVLHQTHRVAWAGCRFCEREAAERQRRYSAISARSGMSGLKPIEEGGRGDGQAGRSAMDGYDQLSDYPPPCPPAIGITPATPIIPSRPLTPASRSSLSHSRSDMISKADVSKSDVGHGLKRTPSWTIKVQTLKRRNSAEAPAGAFNVVGVRYAPAQKEERTMAQHPPKEVVTGLGNSIGYLPQDIRPLA</sequence>